<evidence type="ECO:0000256" key="7">
    <source>
        <dbReference type="ARBA" id="ARBA00034473"/>
    </source>
</evidence>
<gene>
    <name evidence="9" type="primary">ugpB</name>
    <name evidence="9" type="ORF">KHU32_05635</name>
</gene>
<evidence type="ECO:0000256" key="6">
    <source>
        <dbReference type="ARBA" id="ARBA00022729"/>
    </source>
</evidence>
<protein>
    <recommendedName>
        <fullName evidence="4">sn-glycerol-3-phosphate-binding periplasmic protein UgpB</fullName>
    </recommendedName>
</protein>
<dbReference type="PANTHER" id="PTHR43649:SF31">
    <property type="entry name" value="SN-GLYCEROL-3-PHOSPHATE-BINDING PERIPLASMIC PROTEIN UGPB"/>
    <property type="match status" value="1"/>
</dbReference>
<dbReference type="InterPro" id="IPR006059">
    <property type="entry name" value="SBP"/>
</dbReference>
<feature type="chain" id="PRO_5045285125" description="sn-glycerol-3-phosphate-binding periplasmic protein UgpB" evidence="8">
    <location>
        <begin position="25"/>
        <end position="447"/>
    </location>
</feature>
<dbReference type="SUPFAM" id="SSF53850">
    <property type="entry name" value="Periplasmic binding protein-like II"/>
    <property type="match status" value="1"/>
</dbReference>
<dbReference type="PANTHER" id="PTHR43649">
    <property type="entry name" value="ARABINOSE-BINDING PROTEIN-RELATED"/>
    <property type="match status" value="1"/>
</dbReference>
<keyword evidence="6 8" id="KW-0732">Signal</keyword>
<dbReference type="NCBIfam" id="NF008211">
    <property type="entry name" value="PRK10974.1"/>
    <property type="match status" value="1"/>
</dbReference>
<dbReference type="EMBL" id="JAHCDA010000001">
    <property type="protein sequence ID" value="MBS7810408.1"/>
    <property type="molecule type" value="Genomic_DNA"/>
</dbReference>
<name>A0ABS5QCT7_9PROT</name>
<evidence type="ECO:0000313" key="10">
    <source>
        <dbReference type="Proteomes" id="UP000766336"/>
    </source>
</evidence>
<dbReference type="CDD" id="cd14748">
    <property type="entry name" value="PBP2_UgpB"/>
    <property type="match status" value="1"/>
</dbReference>
<accession>A0ABS5QCT7</accession>
<comment type="caution">
    <text evidence="9">The sequence shown here is derived from an EMBL/GenBank/DDBJ whole genome shotgun (WGS) entry which is preliminary data.</text>
</comment>
<evidence type="ECO:0000256" key="2">
    <source>
        <dbReference type="ARBA" id="ARBA00008520"/>
    </source>
</evidence>
<evidence type="ECO:0000256" key="4">
    <source>
        <dbReference type="ARBA" id="ARBA00017470"/>
    </source>
</evidence>
<organism evidence="9 10">
    <name type="scientific">Roseococcus pinisoli</name>
    <dbReference type="NCBI Taxonomy" id="2835040"/>
    <lineage>
        <taxon>Bacteria</taxon>
        <taxon>Pseudomonadati</taxon>
        <taxon>Pseudomonadota</taxon>
        <taxon>Alphaproteobacteria</taxon>
        <taxon>Acetobacterales</taxon>
        <taxon>Roseomonadaceae</taxon>
        <taxon>Roseococcus</taxon>
    </lineage>
</organism>
<comment type="subunit">
    <text evidence="3">The complex is composed of two ATP-binding proteins (UgpC), two transmembrane proteins (UgpA and UgpE) and a solute-binding protein (UgpB).</text>
</comment>
<evidence type="ECO:0000256" key="3">
    <source>
        <dbReference type="ARBA" id="ARBA00011557"/>
    </source>
</evidence>
<sequence>MLRRSFGQAAIAAAALPLAAPALAQGGPLELQFWHGLPQPLGGLLEKIVADFNASQTAVKIAPSFRGSYPETMVAAIAAFRANQAPHIVQMFEVGTGTMMAAGRAVKPVYELLAETGVQIDFNDFLPGVRGYYAAADGRQMSMPFNSSTSVVFYNKDMFRRANLNPDQFPTTWEGVEQAMRALKAAGIEAPLTTSWPTWLNLEQFSAIHDIPFATLANGFAGLGTELRINNPLVLKHMANLQNWSREGLYRYGGRDNAADALFPSGQVAITMSSSGLRARISNEARFQWGVGMLPYFDGTPRAPGNSIIGGASFWTMNKGPRDTRSAAEYRGVAEFYKYISGTEVGAKWHTDTGYLPLTRASFEAVKKTDYYQRNPGADVPIEQMLRGTTSDNTRGLRLGGLIEIRNIIQEEMEKMLQGQQSAEQAMAAGTTRGNVVLRNFERANRG</sequence>
<evidence type="ECO:0000256" key="8">
    <source>
        <dbReference type="SAM" id="SignalP"/>
    </source>
</evidence>
<feature type="signal peptide" evidence="8">
    <location>
        <begin position="1"/>
        <end position="24"/>
    </location>
</feature>
<comment type="subcellular location">
    <subcellularLocation>
        <location evidence="1">Periplasm</location>
    </subcellularLocation>
</comment>
<dbReference type="InterPro" id="IPR050490">
    <property type="entry name" value="Bact_solute-bd_prot1"/>
</dbReference>
<dbReference type="Pfam" id="PF13416">
    <property type="entry name" value="SBP_bac_8"/>
    <property type="match status" value="1"/>
</dbReference>
<evidence type="ECO:0000313" key="9">
    <source>
        <dbReference type="EMBL" id="MBS7810408.1"/>
    </source>
</evidence>
<proteinExistence type="inferred from homology"/>
<evidence type="ECO:0000256" key="5">
    <source>
        <dbReference type="ARBA" id="ARBA00022448"/>
    </source>
</evidence>
<evidence type="ECO:0000256" key="1">
    <source>
        <dbReference type="ARBA" id="ARBA00004418"/>
    </source>
</evidence>
<dbReference type="Proteomes" id="UP000766336">
    <property type="component" value="Unassembled WGS sequence"/>
</dbReference>
<comment type="function">
    <text evidence="7">Part of the ABC transporter complex UgpBAEC involved in sn-glycerol-3-phosphate (G3P) import. Binds G3P.</text>
</comment>
<keyword evidence="10" id="KW-1185">Reference proteome</keyword>
<keyword evidence="5" id="KW-0813">Transport</keyword>
<comment type="similarity">
    <text evidence="2">Belongs to the bacterial solute-binding protein 1 family.</text>
</comment>
<dbReference type="Gene3D" id="3.40.190.10">
    <property type="entry name" value="Periplasmic binding protein-like II"/>
    <property type="match status" value="2"/>
</dbReference>
<reference evidence="9 10" key="1">
    <citation type="submission" date="2021-05" db="EMBL/GenBank/DDBJ databases">
        <title>Roseococcus sp. XZZS9, whole genome shotgun sequencing project.</title>
        <authorList>
            <person name="Zhao G."/>
            <person name="Shen L."/>
        </authorList>
    </citation>
    <scope>NUCLEOTIDE SEQUENCE [LARGE SCALE GENOMIC DNA]</scope>
    <source>
        <strain evidence="9 10">XZZS9</strain>
    </source>
</reference>
<dbReference type="RefSeq" id="WP_213669029.1">
    <property type="nucleotide sequence ID" value="NZ_JAHCDA010000001.1"/>
</dbReference>